<sequence>MNTHLLRTYTDESLVEKYKNKYHVTVAWTIDFKDELLPSLDVLHKNYAVDPNKLKRGVGSLIVEISSDAIQSEKIAAFVGEVLAVTQILDENGVNAFGFEIETSVIRHQMAVEVSQDLSLKLLTGIDLDIDSLPSDLLQPDWTLH</sequence>
<organism evidence="1 2">
    <name type="scientific">Vibrio rumoiensis</name>
    <dbReference type="NCBI Taxonomy" id="76258"/>
    <lineage>
        <taxon>Bacteria</taxon>
        <taxon>Pseudomonadati</taxon>
        <taxon>Pseudomonadota</taxon>
        <taxon>Gammaproteobacteria</taxon>
        <taxon>Vibrionales</taxon>
        <taxon>Vibrionaceae</taxon>
        <taxon>Vibrio</taxon>
    </lineage>
</organism>
<dbReference type="EMBL" id="JBIHSN010000004">
    <property type="protein sequence ID" value="MFH0267360.1"/>
    <property type="molecule type" value="Genomic_DNA"/>
</dbReference>
<proteinExistence type="predicted"/>
<dbReference type="Proteomes" id="UP001607151">
    <property type="component" value="Unassembled WGS sequence"/>
</dbReference>
<keyword evidence="2" id="KW-1185">Reference proteome</keyword>
<reference evidence="1 2" key="1">
    <citation type="submission" date="2024-10" db="EMBL/GenBank/DDBJ databases">
        <authorList>
            <person name="Yibar A."/>
            <person name="Saticioglu I.B."/>
            <person name="Duman M."/>
            <person name="Ajmi N."/>
            <person name="Gurler F."/>
            <person name="Ay H."/>
            <person name="Onuk E."/>
            <person name="Guler S."/>
            <person name="Romalde J.L."/>
        </authorList>
    </citation>
    <scope>NUCLEOTIDE SEQUENCE [LARGE SCALE GENOMIC DNA]</scope>
    <source>
        <strain evidence="1 2">14-MA-B</strain>
    </source>
</reference>
<name>A0ABW7J254_9VIBR</name>
<comment type="caution">
    <text evidence="1">The sequence shown here is derived from an EMBL/GenBank/DDBJ whole genome shotgun (WGS) entry which is preliminary data.</text>
</comment>
<dbReference type="RefSeq" id="WP_394608878.1">
    <property type="nucleotide sequence ID" value="NZ_JBIHSN010000004.1"/>
</dbReference>
<evidence type="ECO:0000313" key="1">
    <source>
        <dbReference type="EMBL" id="MFH0267360.1"/>
    </source>
</evidence>
<accession>A0ABW7J254</accession>
<protein>
    <submittedName>
        <fullName evidence="1">Uncharacterized protein</fullName>
    </submittedName>
</protein>
<evidence type="ECO:0000313" key="2">
    <source>
        <dbReference type="Proteomes" id="UP001607151"/>
    </source>
</evidence>
<gene>
    <name evidence="1" type="ORF">ACGRQ9_18115</name>
</gene>